<sequence length="320" mass="33363">MGAVGFVLLAIASTAIYAALAASQGDSQDFAQAEAHQPPADVSPERVAELITSDPAVLKPLSVEDAVAANSAIAVATVANPSSSPLIVSGGSGDFAQALQCMTTAIYYEAGNESIDGGRAVAQVILNRVRHTAYPNSVCGVVYQGSERQTGCQFSFTCDGSLLRKPRQSSWLRAQALAAEALSGRVYAPVGLSTHYHANYVLPYWAPTLLKTAVVGAHIFYRWTGTAGTQVAFRSAYAGENSATGALPIEPTVASLALEAGASPVSTERRVLDQSIAKEEHDRPGLAETPVVAERWVLGTTPPPVAGREIAMKTAPVALN</sequence>
<feature type="domain" description="Cell wall hydrolase SleB" evidence="2">
    <location>
        <begin position="112"/>
        <end position="221"/>
    </location>
</feature>
<reference evidence="3 4" key="1">
    <citation type="submission" date="2024-07" db="EMBL/GenBank/DDBJ databases">
        <title>Novosphingobium kalidii RD2P27.</title>
        <authorList>
            <person name="Sun J.-Q."/>
        </authorList>
    </citation>
    <scope>NUCLEOTIDE SEQUENCE [LARGE SCALE GENOMIC DNA]</scope>
    <source>
        <strain evidence="3 4">RD2P27</strain>
    </source>
</reference>
<evidence type="ECO:0000313" key="4">
    <source>
        <dbReference type="Proteomes" id="UP001548713"/>
    </source>
</evidence>
<keyword evidence="1" id="KW-0732">Signal</keyword>
<protein>
    <submittedName>
        <fullName evidence="3">Cell wall hydrolase</fullName>
    </submittedName>
</protein>
<dbReference type="RefSeq" id="WP_353983667.1">
    <property type="nucleotide sequence ID" value="NZ_JBEWLY010000013.1"/>
</dbReference>
<accession>A0ABV2D0G0</accession>
<comment type="caution">
    <text evidence="3">The sequence shown here is derived from an EMBL/GenBank/DDBJ whole genome shotgun (WGS) entry which is preliminary data.</text>
</comment>
<dbReference type="EMBL" id="JBEWLY010000013">
    <property type="protein sequence ID" value="MET1755190.1"/>
    <property type="molecule type" value="Genomic_DNA"/>
</dbReference>
<dbReference type="InterPro" id="IPR042047">
    <property type="entry name" value="SleB_dom1"/>
</dbReference>
<feature type="signal peptide" evidence="1">
    <location>
        <begin position="1"/>
        <end position="18"/>
    </location>
</feature>
<dbReference type="Pfam" id="PF07486">
    <property type="entry name" value="Hydrolase_2"/>
    <property type="match status" value="1"/>
</dbReference>
<feature type="chain" id="PRO_5045571140" evidence="1">
    <location>
        <begin position="19"/>
        <end position="320"/>
    </location>
</feature>
<gene>
    <name evidence="3" type="ORF">ABVV53_06945</name>
</gene>
<proteinExistence type="predicted"/>
<dbReference type="GO" id="GO:0016787">
    <property type="term" value="F:hydrolase activity"/>
    <property type="evidence" value="ECO:0007669"/>
    <property type="project" value="UniProtKB-KW"/>
</dbReference>
<dbReference type="Proteomes" id="UP001548713">
    <property type="component" value="Unassembled WGS sequence"/>
</dbReference>
<keyword evidence="3" id="KW-0378">Hydrolase</keyword>
<evidence type="ECO:0000259" key="2">
    <source>
        <dbReference type="Pfam" id="PF07486"/>
    </source>
</evidence>
<evidence type="ECO:0000256" key="1">
    <source>
        <dbReference type="SAM" id="SignalP"/>
    </source>
</evidence>
<organism evidence="3 4">
    <name type="scientific">Novosphingobium kalidii</name>
    <dbReference type="NCBI Taxonomy" id="3230299"/>
    <lineage>
        <taxon>Bacteria</taxon>
        <taxon>Pseudomonadati</taxon>
        <taxon>Pseudomonadota</taxon>
        <taxon>Alphaproteobacteria</taxon>
        <taxon>Sphingomonadales</taxon>
        <taxon>Sphingomonadaceae</taxon>
        <taxon>Novosphingobium</taxon>
    </lineage>
</organism>
<dbReference type="InterPro" id="IPR011105">
    <property type="entry name" value="Cell_wall_hydrolase_SleB"/>
</dbReference>
<name>A0ABV2D0G0_9SPHN</name>
<dbReference type="Gene3D" id="1.10.10.2520">
    <property type="entry name" value="Cell wall hydrolase SleB, domain 1"/>
    <property type="match status" value="1"/>
</dbReference>
<evidence type="ECO:0000313" key="3">
    <source>
        <dbReference type="EMBL" id="MET1755190.1"/>
    </source>
</evidence>
<keyword evidence="4" id="KW-1185">Reference proteome</keyword>